<accession>A0ABN9Y0G5</accession>
<dbReference type="InterPro" id="IPR019410">
    <property type="entry name" value="Methyltransf_16"/>
</dbReference>
<evidence type="ECO:0008006" key="3">
    <source>
        <dbReference type="Google" id="ProtNLM"/>
    </source>
</evidence>
<dbReference type="PANTHER" id="PTHR39290:SF6">
    <property type="entry name" value="S-ADENOSYL-L-METHIONINE-DEPENDENT METHYLTRANSFERASES SUPERFAMILY PROTEIN"/>
    <property type="match status" value="1"/>
</dbReference>
<evidence type="ECO:0000313" key="1">
    <source>
        <dbReference type="EMBL" id="CAK0905281.1"/>
    </source>
</evidence>
<evidence type="ECO:0000313" key="2">
    <source>
        <dbReference type="Proteomes" id="UP001189429"/>
    </source>
</evidence>
<sequence>EEARREADAAHAAAAAGQAEAAPVRPEALAAAALATSSAAFERYRASLRAGNGALLKQFRTLVACERGLSGADHCLGALGLGRCGAAVEALLQLADLWLEQQGAAAAGPEGGRGSPGPAGPPEGLEAAACELFEELCAAVAELPEAAPGLQCASPELYADALRERWSGRGVIASDGGGRGERWAARAAALFRMKDTISSTYAWALLPRGALERLLRAAVEGEGGRAVPRAVDPMAGTGLHGLLLRAAGAEVALADAVSGGDTQAAGAGPHPRGISLGAAALGPGEAAVLTPGIVPLLWQPVERVDVLDDGEEAAAWWRRHCCSGPGTLVVPILFLSFPPPPPSTVAEAALRRFVGDWVLFVGEWRGCTGSAAFFDALDAGWDIAREEVLPRWPMMDDKAVLLRRRPAAHSAPHAHAPGAPLRVSHSPSDKLEVADVWLVDEERGISLRVLAKAGDGGGGGATPTTDGAVAPGETGAVLWGASRVLVDYLRRVDTRILGRAESIVELGAGCFGLVGAYLRHRLRSSKIVHTDLPHVIPRLHE</sequence>
<dbReference type="Gene3D" id="3.40.50.150">
    <property type="entry name" value="Vaccinia Virus protein VP39"/>
    <property type="match status" value="1"/>
</dbReference>
<proteinExistence type="predicted"/>
<comment type="caution">
    <text evidence="1">The sequence shown here is derived from an EMBL/GenBank/DDBJ whole genome shotgun (WGS) entry which is preliminary data.</text>
</comment>
<dbReference type="EMBL" id="CAUYUJ010021530">
    <property type="protein sequence ID" value="CAK0905281.1"/>
    <property type="molecule type" value="Genomic_DNA"/>
</dbReference>
<dbReference type="Pfam" id="PF10294">
    <property type="entry name" value="Methyltransf_16"/>
    <property type="match status" value="1"/>
</dbReference>
<gene>
    <name evidence="1" type="ORF">PCOR1329_LOCUS81029</name>
</gene>
<dbReference type="InterPro" id="IPR029063">
    <property type="entry name" value="SAM-dependent_MTases_sf"/>
</dbReference>
<protein>
    <recommendedName>
        <fullName evidence="3">Calmodulin-lysine N-methyltransferase</fullName>
    </recommendedName>
</protein>
<feature type="non-terminal residue" evidence="1">
    <location>
        <position position="541"/>
    </location>
</feature>
<keyword evidence="2" id="KW-1185">Reference proteome</keyword>
<feature type="non-terminal residue" evidence="1">
    <location>
        <position position="1"/>
    </location>
</feature>
<name>A0ABN9Y0G5_9DINO</name>
<dbReference type="PANTHER" id="PTHR39290">
    <property type="entry name" value="C3H1-TYPE DOMAIN-CONTAINING PROTEIN-RELATED"/>
    <property type="match status" value="1"/>
</dbReference>
<organism evidence="1 2">
    <name type="scientific">Prorocentrum cordatum</name>
    <dbReference type="NCBI Taxonomy" id="2364126"/>
    <lineage>
        <taxon>Eukaryota</taxon>
        <taxon>Sar</taxon>
        <taxon>Alveolata</taxon>
        <taxon>Dinophyceae</taxon>
        <taxon>Prorocentrales</taxon>
        <taxon>Prorocentraceae</taxon>
        <taxon>Prorocentrum</taxon>
    </lineage>
</organism>
<reference evidence="1" key="1">
    <citation type="submission" date="2023-10" db="EMBL/GenBank/DDBJ databases">
        <authorList>
            <person name="Chen Y."/>
            <person name="Shah S."/>
            <person name="Dougan E. K."/>
            <person name="Thang M."/>
            <person name="Chan C."/>
        </authorList>
    </citation>
    <scope>NUCLEOTIDE SEQUENCE [LARGE SCALE GENOMIC DNA]</scope>
</reference>
<dbReference type="Proteomes" id="UP001189429">
    <property type="component" value="Unassembled WGS sequence"/>
</dbReference>